<dbReference type="Gene3D" id="3.90.190.10">
    <property type="entry name" value="Protein tyrosine phosphatase superfamily"/>
    <property type="match status" value="1"/>
</dbReference>
<keyword evidence="2" id="KW-0378">Hydrolase</keyword>
<dbReference type="InterPro" id="IPR029021">
    <property type="entry name" value="Prot-tyrosine_phosphatase-like"/>
</dbReference>
<evidence type="ECO:0000313" key="6">
    <source>
        <dbReference type="Proteomes" id="UP000017127"/>
    </source>
</evidence>
<dbReference type="Proteomes" id="UP000017127">
    <property type="component" value="Unassembled WGS sequence"/>
</dbReference>
<keyword evidence="6" id="KW-1185">Reference proteome</keyword>
<dbReference type="GO" id="GO:0004725">
    <property type="term" value="F:protein tyrosine phosphatase activity"/>
    <property type="evidence" value="ECO:0007669"/>
    <property type="project" value="UniProtKB-EC"/>
</dbReference>
<dbReference type="Pfam" id="PF05706">
    <property type="entry name" value="CDKN3"/>
    <property type="match status" value="1"/>
</dbReference>
<evidence type="ECO:0000256" key="1">
    <source>
        <dbReference type="ARBA" id="ARBA00013064"/>
    </source>
</evidence>
<sequence>MNAERTSQNDPITVDFLPPDKISSLSQIGLTFAPGKKHQGMHFMWDRSLEQDLDRLRNEYQTDVLISLIESHEFEAVQIPDLIVQAQAREMQTIWFPIPDMSVPNSMDELILLVQKILLNTQQNKTVVIHCMGGLGRTGMVAACCLVARGYSPEEAIETVRETRQYSIETQQQEDYISEFASAWETSKSMMSRNLSRNFC</sequence>
<dbReference type="CDD" id="cd14505">
    <property type="entry name" value="CDKN3-like"/>
    <property type="match status" value="1"/>
</dbReference>
<dbReference type="SUPFAM" id="SSF52799">
    <property type="entry name" value="(Phosphotyrosine protein) phosphatases II"/>
    <property type="match status" value="1"/>
</dbReference>
<evidence type="ECO:0000259" key="4">
    <source>
        <dbReference type="PROSITE" id="PS50056"/>
    </source>
</evidence>
<organism evidence="5 6">
    <name type="scientific">Lyngbya aestuarii BL J</name>
    <dbReference type="NCBI Taxonomy" id="1348334"/>
    <lineage>
        <taxon>Bacteria</taxon>
        <taxon>Bacillati</taxon>
        <taxon>Cyanobacteriota</taxon>
        <taxon>Cyanophyceae</taxon>
        <taxon>Oscillatoriophycideae</taxon>
        <taxon>Oscillatoriales</taxon>
        <taxon>Microcoleaceae</taxon>
        <taxon>Lyngbya</taxon>
    </lineage>
</organism>
<evidence type="ECO:0000256" key="2">
    <source>
        <dbReference type="ARBA" id="ARBA00022801"/>
    </source>
</evidence>
<dbReference type="InterPro" id="IPR050561">
    <property type="entry name" value="PTP"/>
</dbReference>
<comment type="caution">
    <text evidence="5">The sequence shown here is derived from an EMBL/GenBank/DDBJ whole genome shotgun (WGS) entry which is preliminary data.</text>
</comment>
<feature type="domain" description="Tyrosine specific protein phosphatases" evidence="4">
    <location>
        <begin position="108"/>
        <end position="175"/>
    </location>
</feature>
<dbReference type="SMART" id="SM00404">
    <property type="entry name" value="PTPc_motif"/>
    <property type="match status" value="1"/>
</dbReference>
<keyword evidence="3" id="KW-0904">Protein phosphatase</keyword>
<dbReference type="RefSeq" id="WP_023064771.1">
    <property type="nucleotide sequence ID" value="NZ_AUZM01000006.1"/>
</dbReference>
<reference evidence="5 6" key="1">
    <citation type="journal article" date="2013" name="Front. Microbiol.">
        <title>Comparative genomic analyses of the cyanobacterium, Lyngbya aestuarii BL J, a powerful hydrogen producer.</title>
        <authorList>
            <person name="Kothari A."/>
            <person name="Vaughn M."/>
            <person name="Garcia-Pichel F."/>
        </authorList>
    </citation>
    <scope>NUCLEOTIDE SEQUENCE [LARGE SCALE GENOMIC DNA]</scope>
    <source>
        <strain evidence="5 6">BL J</strain>
    </source>
</reference>
<dbReference type="InterPro" id="IPR016130">
    <property type="entry name" value="Tyr_Pase_AS"/>
</dbReference>
<proteinExistence type="predicted"/>
<dbReference type="OrthoDB" id="9806482at2"/>
<dbReference type="InterPro" id="IPR000387">
    <property type="entry name" value="Tyr_Pase_dom"/>
</dbReference>
<dbReference type="EC" id="3.1.3.48" evidence="1"/>
<dbReference type="EMBL" id="AUZM01000006">
    <property type="protein sequence ID" value="ERT08937.1"/>
    <property type="molecule type" value="Genomic_DNA"/>
</dbReference>
<dbReference type="FunFam" id="3.90.190.10:FF:000157">
    <property type="entry name" value="Protein-tyrosine phosphatase"/>
    <property type="match status" value="1"/>
</dbReference>
<dbReference type="InterPro" id="IPR003595">
    <property type="entry name" value="Tyr_Pase_cat"/>
</dbReference>
<name>U7QNV8_9CYAN</name>
<evidence type="ECO:0000313" key="5">
    <source>
        <dbReference type="EMBL" id="ERT08937.1"/>
    </source>
</evidence>
<dbReference type="PROSITE" id="PS50056">
    <property type="entry name" value="TYR_PHOSPHATASE_2"/>
    <property type="match status" value="1"/>
</dbReference>
<dbReference type="AlphaFoldDB" id="U7QNV8"/>
<dbReference type="PROSITE" id="PS00383">
    <property type="entry name" value="TYR_PHOSPHATASE_1"/>
    <property type="match status" value="1"/>
</dbReference>
<dbReference type="InterPro" id="IPR022778">
    <property type="entry name" value="CDKN3"/>
</dbReference>
<dbReference type="PANTHER" id="PTHR23339">
    <property type="entry name" value="TYROSINE SPECIFIC PROTEIN PHOSPHATASE AND DUAL SPECIFICITY PROTEIN PHOSPHATASE"/>
    <property type="match status" value="1"/>
</dbReference>
<gene>
    <name evidence="5" type="ORF">M595_0969</name>
</gene>
<protein>
    <recommendedName>
        <fullName evidence="1">protein-tyrosine-phosphatase</fullName>
        <ecNumber evidence="1">3.1.3.48</ecNumber>
    </recommendedName>
</protein>
<accession>U7QNV8</accession>
<evidence type="ECO:0000256" key="3">
    <source>
        <dbReference type="ARBA" id="ARBA00022912"/>
    </source>
</evidence>